<dbReference type="OrthoDB" id="10052741at2759"/>
<gene>
    <name evidence="5" type="primary">FBXO34</name>
</gene>
<dbReference type="InterPro" id="IPR036047">
    <property type="entry name" value="F-box-like_dom_sf"/>
</dbReference>
<sequence length="735" mass="82868">MRSSYRLILCEPLKTTSTTFHPVRRISGMHLKPYHKLQQRDPFLEASQNTMRGLPMNHKSSVKEEKFTKQNFLSVSTHRPLGTLSQNTICNEGGKSTADSLVVKGKHISAIIHPGSEVEGPLDICTIIKPGNTKEKIAFFAAHHCGNNRTGSVKVKSTWDIDKRSAKRRKKSIELGKAKKQLEKETKNNYQPEPFVSSIEQCSEHFVCEGGDGIFPARSLSVIEMVAFLEQRASALLEDCTKNCSNSYAVTKFAGQFKGVPSVSDPYTTLAACEILSQRGTSESGEQQNEPVRVLDMVAKLESECLKHQTEHDAGSLSRNNSFRRNVGRMLLASGSQSDKNESGKVSSKRVDLKDHIEDFGTLDNICTNSVPKADESSWGEAAPPAPCKKQSLQPVEDFYITNVNLTLSKETSLKIRSQCDIEITVDPVKFSFSVCPKTLEIAPNALQWKSVEVGHSVKESETCHGRKSDSSPKVVDVQIHKQSETERRDPKAKTSSLSFCEDPLPGTLFFQLHKNQKDEKDPCLNERCKQKSPEIGLIKEPSTDGIARENDSLETYTASVSLENGPRIPDPSLKKQVSHNFLETRFKIQQLLEPQQYMIFLPHHIMVKILRFLPTKTLAILKCTCLYFKFIIEHYDIRAADSLWVRDPRYKADPCKQCKKKYVKGDVSLCWWHPKPYCQALPYGPGYWMCCHKSQKESSGCKVGLHDNRWVPACHSFNRTVYKKTKESEQDDEF</sequence>
<protein>
    <submittedName>
        <fullName evidence="5">F-box only protein 34</fullName>
    </submittedName>
</protein>
<evidence type="ECO:0000256" key="2">
    <source>
        <dbReference type="SAM" id="MobiDB-lite"/>
    </source>
</evidence>
<feature type="region of interest" description="Disordered" evidence="2">
    <location>
        <begin position="460"/>
        <end position="497"/>
    </location>
</feature>
<name>A0A6P7YZV0_9AMPH</name>
<keyword evidence="4" id="KW-1185">Reference proteome</keyword>
<dbReference type="InParanoid" id="A0A6P7YZV0"/>
<evidence type="ECO:0000313" key="5">
    <source>
        <dbReference type="RefSeq" id="XP_030070046.1"/>
    </source>
</evidence>
<dbReference type="CTD" id="55030"/>
<dbReference type="Proteomes" id="UP000515156">
    <property type="component" value="Chromosome 9"/>
</dbReference>
<dbReference type="InterPro" id="IPR001810">
    <property type="entry name" value="F-box_dom"/>
</dbReference>
<evidence type="ECO:0000256" key="1">
    <source>
        <dbReference type="ARBA" id="ARBA00022786"/>
    </source>
</evidence>
<dbReference type="GeneID" id="115477356"/>
<dbReference type="KEGG" id="muo:115477356"/>
<dbReference type="PANTHER" id="PTHR16271:SF11">
    <property type="entry name" value="F-BOX ONLY PROTEIN 34"/>
    <property type="match status" value="1"/>
</dbReference>
<keyword evidence="1" id="KW-0833">Ubl conjugation pathway</keyword>
<dbReference type="PROSITE" id="PS50181">
    <property type="entry name" value="FBOX"/>
    <property type="match status" value="1"/>
</dbReference>
<dbReference type="InterPro" id="IPR039594">
    <property type="entry name" value="FBXO34/46"/>
</dbReference>
<dbReference type="AlphaFoldDB" id="A0A6P7YZV0"/>
<dbReference type="RefSeq" id="XP_030070046.1">
    <property type="nucleotide sequence ID" value="XM_030214186.1"/>
</dbReference>
<dbReference type="FunCoup" id="A0A6P7YZV0">
    <property type="interactions" value="630"/>
</dbReference>
<proteinExistence type="predicted"/>
<dbReference type="PANTHER" id="PTHR16271">
    <property type="entry name" value="F-BOX ONLY PROTEIN 34/46 FAMILY MEMBER"/>
    <property type="match status" value="1"/>
</dbReference>
<dbReference type="SUPFAM" id="SSF81383">
    <property type="entry name" value="F-box domain"/>
    <property type="match status" value="1"/>
</dbReference>
<evidence type="ECO:0000313" key="4">
    <source>
        <dbReference type="Proteomes" id="UP000515156"/>
    </source>
</evidence>
<organism evidence="4 5">
    <name type="scientific">Microcaecilia unicolor</name>
    <dbReference type="NCBI Taxonomy" id="1415580"/>
    <lineage>
        <taxon>Eukaryota</taxon>
        <taxon>Metazoa</taxon>
        <taxon>Chordata</taxon>
        <taxon>Craniata</taxon>
        <taxon>Vertebrata</taxon>
        <taxon>Euteleostomi</taxon>
        <taxon>Amphibia</taxon>
        <taxon>Gymnophiona</taxon>
        <taxon>Siphonopidae</taxon>
        <taxon>Microcaecilia</taxon>
    </lineage>
</organism>
<reference evidence="5" key="1">
    <citation type="submission" date="2025-08" db="UniProtKB">
        <authorList>
            <consortium name="RefSeq"/>
        </authorList>
    </citation>
    <scope>IDENTIFICATION</scope>
</reference>
<accession>A0A6P7YZV0</accession>
<evidence type="ECO:0000259" key="3">
    <source>
        <dbReference type="PROSITE" id="PS50181"/>
    </source>
</evidence>
<feature type="compositionally biased region" description="Basic and acidic residues" evidence="2">
    <location>
        <begin position="460"/>
        <end position="471"/>
    </location>
</feature>
<feature type="domain" description="F-box" evidence="3">
    <location>
        <begin position="596"/>
        <end position="648"/>
    </location>
</feature>
<feature type="compositionally biased region" description="Basic and acidic residues" evidence="2">
    <location>
        <begin position="479"/>
        <end position="493"/>
    </location>
</feature>